<dbReference type="PANTHER" id="PTHR47505:SF1">
    <property type="entry name" value="DNA UTILIZATION PROTEIN YHGH"/>
    <property type="match status" value="1"/>
</dbReference>
<dbReference type="InterPro" id="IPR051910">
    <property type="entry name" value="ComF/GntX_DNA_util-trans"/>
</dbReference>
<evidence type="ECO:0000256" key="1">
    <source>
        <dbReference type="ARBA" id="ARBA00008007"/>
    </source>
</evidence>
<feature type="domain" description="Double zinc ribbon" evidence="2">
    <location>
        <begin position="17"/>
        <end position="81"/>
    </location>
</feature>
<evidence type="ECO:0000259" key="2">
    <source>
        <dbReference type="Pfam" id="PF18912"/>
    </source>
</evidence>
<accession>A0ABY7JMT1</accession>
<keyword evidence="4" id="KW-1185">Reference proteome</keyword>
<sequence length="264" mass="31008">MLFDIKYTLIKIYNLTIEILFPENLNCIYCKMPIHKNNKYSMCFKCYNEMIILNDVCPKCGKPFINLNLDKEVLIENCDFCKHKNFLFDRNISIVEYNEMSKKMIFGLKYSKKTFYAKLISQIIIDKINSYYSNIIKEFDYISFVPLSKKREKERGFNQAKLITSYISQYFDITIVDCVERNKNTKKLHKLSEKDRSRELKNAFKICEGKKELIYNKNLIIVDDVFTTGSTMNEIAKVLKLSGVGKILSLSFATGKYLKDVTDE</sequence>
<dbReference type="Gene3D" id="3.40.50.2020">
    <property type="match status" value="1"/>
</dbReference>
<dbReference type="InterPro" id="IPR000836">
    <property type="entry name" value="PRTase_dom"/>
</dbReference>
<name>A0ABY7JMT1_9FIRM</name>
<dbReference type="PANTHER" id="PTHR47505">
    <property type="entry name" value="DNA UTILIZATION PROTEIN YHGH"/>
    <property type="match status" value="1"/>
</dbReference>
<evidence type="ECO:0000313" key="3">
    <source>
        <dbReference type="EMBL" id="WAW14681.1"/>
    </source>
</evidence>
<evidence type="ECO:0000313" key="4">
    <source>
        <dbReference type="Proteomes" id="UP001164187"/>
    </source>
</evidence>
<dbReference type="RefSeq" id="WP_269311378.1">
    <property type="nucleotide sequence ID" value="NZ_CP114052.1"/>
</dbReference>
<reference evidence="3" key="1">
    <citation type="submission" date="2022-12" db="EMBL/GenBank/DDBJ databases">
        <title>Peptostreptococcus.</title>
        <authorList>
            <person name="Lee S.H."/>
        </authorList>
    </citation>
    <scope>NUCLEOTIDE SEQUENCE</scope>
    <source>
        <strain evidence="3">CBA3647</strain>
    </source>
</reference>
<protein>
    <submittedName>
        <fullName evidence="3">ComF family protein</fullName>
    </submittedName>
</protein>
<dbReference type="InterPro" id="IPR029057">
    <property type="entry name" value="PRTase-like"/>
</dbReference>
<dbReference type="Proteomes" id="UP001164187">
    <property type="component" value="Chromosome"/>
</dbReference>
<gene>
    <name evidence="3" type="ORF">O0R46_08770</name>
</gene>
<comment type="similarity">
    <text evidence="1">Belongs to the ComF/GntX family.</text>
</comment>
<dbReference type="SUPFAM" id="SSF53271">
    <property type="entry name" value="PRTase-like"/>
    <property type="match status" value="1"/>
</dbReference>
<proteinExistence type="inferred from homology"/>
<dbReference type="CDD" id="cd06223">
    <property type="entry name" value="PRTases_typeI"/>
    <property type="match status" value="1"/>
</dbReference>
<dbReference type="Pfam" id="PF18912">
    <property type="entry name" value="DZR_2"/>
    <property type="match status" value="1"/>
</dbReference>
<organism evidence="3 4">
    <name type="scientific">Peptostreptococcus equinus</name>
    <dbReference type="NCBI Taxonomy" id="3003601"/>
    <lineage>
        <taxon>Bacteria</taxon>
        <taxon>Bacillati</taxon>
        <taxon>Bacillota</taxon>
        <taxon>Clostridia</taxon>
        <taxon>Peptostreptococcales</taxon>
        <taxon>Peptostreptococcaceae</taxon>
        <taxon>Peptostreptococcus</taxon>
    </lineage>
</organism>
<dbReference type="EMBL" id="CP114052">
    <property type="protein sequence ID" value="WAW14681.1"/>
    <property type="molecule type" value="Genomic_DNA"/>
</dbReference>
<dbReference type="InterPro" id="IPR044005">
    <property type="entry name" value="DZR_2"/>
</dbReference>